<dbReference type="Pfam" id="PF13393">
    <property type="entry name" value="tRNA-synt_His"/>
    <property type="match status" value="1"/>
</dbReference>
<dbReference type="InterPro" id="IPR024435">
    <property type="entry name" value="HisRS-related_dom"/>
</dbReference>
<dbReference type="PIRSF" id="PIRSF000660">
    <property type="entry name" value="Ser/Thr_PK_GCN2"/>
    <property type="match status" value="1"/>
</dbReference>
<keyword evidence="6 11" id="KW-0067">ATP-binding</keyword>
<feature type="region of interest" description="Disordered" evidence="13">
    <location>
        <begin position="701"/>
        <end position="742"/>
    </location>
</feature>
<keyword evidence="5 17" id="KW-0418">Kinase</keyword>
<sequence>MESNRKGLGGGRGGKKNSAGALEQDSYEDRQENELEVLTAIYGSELTDLRKQDPWKVRRPPQVCISLAPHDSTGSACYVTVDLTVSCPPRYPDELPEIELNNAKGLSNESVKELQAQLTTLVSELRGEVMIFQLAHHVKNFLIDLNVPPPCSFYEEMLRNQALQQQRLAQEQETAFREKLQQEESEKRAIDHELMRREEEKREERKRKELAKQQQMREEMAGSPTNDGGVSSQPSRKPTNGSGDWNEGEGTSRARSRSASRSSKRERLTSMCSSDNCSPGAEVLKFHTQGERSVYRGKCIGESTHLRRQVFNALDNSTGELVVVYEWVLRWPVGHPDLRTSEDKEHMEKCRKQVHGASAELQSLLKLRHEALVPYLGMESQETETALTVHLLAEHVSGTSLAGHLARTGPLPVETVRQYASQLLHVLDYLHASSVVHRDLRLSSVLLDCATGLLRVADYSLARRLADACVASEQPGRPGVPRVHFVEPECGPGAGAAAARSQPPKTGKKGDVWRLGVLLEQLAVGRESSNDDTPPADLPIDLREFLSRCLCMDDKERWSTQQLLEHPFIKTPVSCSPSTRPRSPDDDVNYAEALIPSRDILGMCSHLDSQRQLSRYYTEFEELALLGKGAFGAVIKVKNKLDGCYYALKRIAVNPTSRQFRRIKGEVTLLSRLNHENIVRYYNAWIERYELSPSECAGLNSGTVTTASSSSSSDNNNHNPDAAGKAEAAKETPDVANVRGRGPAMHLSRLSGIAGLDDVEANAPPPVTASTRTVASGSVEWSMSYEHSVSARCGPSTTGGSPSDSSDEDDEDDVVFGRSFVPSGSDSDCDVVFENSGEKNQESHDSSLSDKELSKNRAPVCQPTPTVVHHLFIQMEYCERSTLRDTIDKGLHMETDRMWRLFREILDGLAYIHEQGMIHRDLKPVNIFLDSSDSVKIGDFGLATDHRLVATESSKIDVSTANIELPTENMDVTGGLTGQIGTALYVSPEVLGNIKAVYNQKVDLYSLGIIFFEMTYHPMTTASERVAVLQKLRLPTIQFPEDFHPQTLKQQAFIIRWLLNHDAGQRPTAQELLKSEQLPPPQLEESELHEVLRHTLANPDGKAYRSLVGELFSQRVALPADFTYDIDVHKGNFSATSSMVQSYVYETVCKVFERHGAVKLHMPLLMPKNRYLYENNEAAVFMDHSGFLVLLPHDLRVPFARFVARNNVTNLKRYCVERVFRPRKLHRAHPRELIECAFDIVTSAGGCLPDAEIIYTTSEIIQEFPVLQDRNYCVHLNHTALIKAILIHCGIPEDKHHQVYGILCDTMNEKRTKQQIMASLCSLGLHPDTVTLLFHFVERRGNRMDVLAALRPLAGKHSKTVGLVKQGLSYLEEVMKHLEYMCIRHQVVISLGLVYKVQLHSGLIFQFTSFVRRKNKTVLDILAAGGRYDNLISMFRAPQSSGPVPSAVGVSLALDKITSAILSKEDPPSFNLCDVLVGAVGDAMRPRACSLVKDMWAAGLRAGVHYDVAQSQVDLHDYCRQADIPFLVLLESGTVRVKAVDKEWQSEKKVVDFEVISFLQQNLKSRAAEERNCRDTSEGVIVTTQKGPSFNSTGASETFGSVTVPNINFVTTEKLPYNTKKRYETQIISRIHPVVSNMFHKHLDVEVIAVDLPGNMLKNFAHLECEDEESFEESRKELIGKLPKQRKYLEDICDEIHELKIEKRVPIVIVYSYRDDVHRFIF</sequence>
<dbReference type="PROSITE" id="PS50908">
    <property type="entry name" value="RWD"/>
    <property type="match status" value="1"/>
</dbReference>
<dbReference type="SUPFAM" id="SSF56112">
    <property type="entry name" value="Protein kinase-like (PK-like)"/>
    <property type="match status" value="2"/>
</dbReference>
<dbReference type="Pfam" id="PF12745">
    <property type="entry name" value="HGTP_anticodon2"/>
    <property type="match status" value="1"/>
</dbReference>
<feature type="domain" description="RWD" evidence="15">
    <location>
        <begin position="33"/>
        <end position="145"/>
    </location>
</feature>
<dbReference type="CDD" id="cd14012">
    <property type="entry name" value="PK_eIF2AK_GCN2_rpt1"/>
    <property type="match status" value="1"/>
</dbReference>
<comment type="similarity">
    <text evidence="7">Belongs to the protein kinase superfamily. Ser/Thr protein kinase family. GCN2 subfamily.</text>
</comment>
<name>A0AAJ7T596_PETMA</name>
<feature type="domain" description="Protein kinase" evidence="14">
    <location>
        <begin position="620"/>
        <end position="1092"/>
    </location>
</feature>
<dbReference type="PANTHER" id="PTHR11042:SF136">
    <property type="entry name" value="EIF-2-ALPHA KINASE GCN2"/>
    <property type="match status" value="1"/>
</dbReference>
<dbReference type="GO" id="GO:0000077">
    <property type="term" value="P:DNA damage checkpoint signaling"/>
    <property type="evidence" value="ECO:0007669"/>
    <property type="project" value="InterPro"/>
</dbReference>
<dbReference type="GO" id="GO:0005737">
    <property type="term" value="C:cytoplasm"/>
    <property type="evidence" value="ECO:0007669"/>
    <property type="project" value="TreeGrafter"/>
</dbReference>
<dbReference type="PROSITE" id="PS00108">
    <property type="entry name" value="PROTEIN_KINASE_ST"/>
    <property type="match status" value="1"/>
</dbReference>
<dbReference type="PANTHER" id="PTHR11042">
    <property type="entry name" value="EUKARYOTIC TRANSLATION INITIATION FACTOR 2-ALPHA KINASE EIF2-ALPHA KINASE -RELATED"/>
    <property type="match status" value="1"/>
</dbReference>
<dbReference type="RefSeq" id="XP_032811616.1">
    <property type="nucleotide sequence ID" value="XM_032955725.1"/>
</dbReference>
<dbReference type="Gene3D" id="3.40.50.800">
    <property type="entry name" value="Anticodon-binding domain"/>
    <property type="match status" value="1"/>
</dbReference>
<dbReference type="InterPro" id="IPR000719">
    <property type="entry name" value="Prot_kinase_dom"/>
</dbReference>
<dbReference type="InterPro" id="IPR045864">
    <property type="entry name" value="aa-tRNA-synth_II/BPL/LPL"/>
</dbReference>
<feature type="compositionally biased region" description="Low complexity" evidence="13">
    <location>
        <begin position="701"/>
        <end position="719"/>
    </location>
</feature>
<comment type="catalytic activity">
    <reaction evidence="9">
        <text>L-seryl-[protein] + ATP = O-phospho-L-seryl-[protein] + ADP + H(+)</text>
        <dbReference type="Rhea" id="RHEA:17989"/>
        <dbReference type="Rhea" id="RHEA-COMP:9863"/>
        <dbReference type="Rhea" id="RHEA-COMP:11604"/>
        <dbReference type="ChEBI" id="CHEBI:15378"/>
        <dbReference type="ChEBI" id="CHEBI:29999"/>
        <dbReference type="ChEBI" id="CHEBI:30616"/>
        <dbReference type="ChEBI" id="CHEBI:83421"/>
        <dbReference type="ChEBI" id="CHEBI:456216"/>
        <dbReference type="EC" id="2.7.11.1"/>
    </reaction>
</comment>
<dbReference type="InterPro" id="IPR006575">
    <property type="entry name" value="RWD_dom"/>
</dbReference>
<dbReference type="CTD" id="440275"/>
<organism evidence="16 17">
    <name type="scientific">Petromyzon marinus</name>
    <name type="common">Sea lamprey</name>
    <dbReference type="NCBI Taxonomy" id="7757"/>
    <lineage>
        <taxon>Eukaryota</taxon>
        <taxon>Metazoa</taxon>
        <taxon>Chordata</taxon>
        <taxon>Craniata</taxon>
        <taxon>Vertebrata</taxon>
        <taxon>Cyclostomata</taxon>
        <taxon>Hyperoartia</taxon>
        <taxon>Petromyzontiformes</taxon>
        <taxon>Petromyzontidae</taxon>
        <taxon>Petromyzon</taxon>
    </lineage>
</organism>
<feature type="compositionally biased region" description="Low complexity" evidence="13">
    <location>
        <begin position="795"/>
        <end position="804"/>
    </location>
</feature>
<feature type="binding site" evidence="11">
    <location>
        <begin position="626"/>
        <end position="634"/>
    </location>
    <ligand>
        <name>ATP</name>
        <dbReference type="ChEBI" id="CHEBI:30616"/>
    </ligand>
</feature>
<dbReference type="PROSITE" id="PS00107">
    <property type="entry name" value="PROTEIN_KINASE_ATP"/>
    <property type="match status" value="1"/>
</dbReference>
<evidence type="ECO:0000259" key="14">
    <source>
        <dbReference type="PROSITE" id="PS50011"/>
    </source>
</evidence>
<dbReference type="Proteomes" id="UP001318040">
    <property type="component" value="Chromosome 17"/>
</dbReference>
<dbReference type="EC" id="2.7.11.1" evidence="1"/>
<dbReference type="Gene3D" id="1.10.510.10">
    <property type="entry name" value="Transferase(Phosphotransferase) domain 1"/>
    <property type="match status" value="2"/>
</dbReference>
<evidence type="ECO:0000256" key="13">
    <source>
        <dbReference type="SAM" id="MobiDB-lite"/>
    </source>
</evidence>
<feature type="compositionally biased region" description="Basic and acidic residues" evidence="13">
    <location>
        <begin position="174"/>
        <end position="220"/>
    </location>
</feature>
<reference evidence="17" key="1">
    <citation type="submission" date="2025-08" db="UniProtKB">
        <authorList>
            <consortium name="RefSeq"/>
        </authorList>
    </citation>
    <scope>IDENTIFICATION</scope>
    <source>
        <tissue evidence="17">Sperm</tissue>
    </source>
</reference>
<evidence type="ECO:0000256" key="12">
    <source>
        <dbReference type="PROSITE-ProRule" id="PRU10141"/>
    </source>
</evidence>
<dbReference type="Gene3D" id="3.30.200.20">
    <property type="entry name" value="Phosphorylase Kinase, domain 1"/>
    <property type="match status" value="1"/>
</dbReference>
<dbReference type="GO" id="GO:0004694">
    <property type="term" value="F:eukaryotic translation initiation factor 2alpha kinase activity"/>
    <property type="evidence" value="ECO:0007669"/>
    <property type="project" value="InterPro"/>
</dbReference>
<dbReference type="Gene3D" id="3.30.930.10">
    <property type="entry name" value="Bira Bifunctional Protein, Domain 2"/>
    <property type="match status" value="1"/>
</dbReference>
<evidence type="ECO:0000256" key="3">
    <source>
        <dbReference type="ARBA" id="ARBA00022679"/>
    </source>
</evidence>
<dbReference type="KEGG" id="pmrn:116943145"/>
<protein>
    <recommendedName>
        <fullName evidence="1">non-specific serine/threonine protein kinase</fullName>
        <ecNumber evidence="1">2.7.11.1</ecNumber>
    </recommendedName>
</protein>
<feature type="region of interest" description="Disordered" evidence="13">
    <location>
        <begin position="174"/>
        <end position="279"/>
    </location>
</feature>
<dbReference type="InterPro" id="IPR050339">
    <property type="entry name" value="CC_SR_Kinase"/>
</dbReference>
<evidence type="ECO:0000256" key="2">
    <source>
        <dbReference type="ARBA" id="ARBA00022527"/>
    </source>
</evidence>
<evidence type="ECO:0000256" key="6">
    <source>
        <dbReference type="ARBA" id="ARBA00022840"/>
    </source>
</evidence>
<dbReference type="InterPro" id="IPR016135">
    <property type="entry name" value="UBQ-conjugating_enzyme/RWD"/>
</dbReference>
<dbReference type="Pfam" id="PF05773">
    <property type="entry name" value="RWD"/>
    <property type="match status" value="1"/>
</dbReference>
<evidence type="ECO:0000256" key="7">
    <source>
        <dbReference type="ARBA" id="ARBA00037982"/>
    </source>
</evidence>
<dbReference type="SMART" id="SM00220">
    <property type="entry name" value="S_TKc"/>
    <property type="match status" value="2"/>
</dbReference>
<dbReference type="FunFam" id="3.30.200.20:FF:000308">
    <property type="entry name" value="Eukaryotic translation initiation factor 2-alpha kinase 4"/>
    <property type="match status" value="1"/>
</dbReference>
<evidence type="ECO:0000256" key="5">
    <source>
        <dbReference type="ARBA" id="ARBA00022777"/>
    </source>
</evidence>
<dbReference type="Pfam" id="PF00069">
    <property type="entry name" value="Pkinase"/>
    <property type="match status" value="3"/>
</dbReference>
<accession>A0AAJ7T596</accession>
<dbReference type="SUPFAM" id="SSF54495">
    <property type="entry name" value="UBC-like"/>
    <property type="match status" value="1"/>
</dbReference>
<evidence type="ECO:0000256" key="11">
    <source>
        <dbReference type="PIRSR" id="PIRSR000660-2"/>
    </source>
</evidence>
<gene>
    <name evidence="17" type="primary">EIF2AK4</name>
</gene>
<dbReference type="SUPFAM" id="SSF55681">
    <property type="entry name" value="Class II aaRS and biotin synthetases"/>
    <property type="match status" value="1"/>
</dbReference>
<evidence type="ECO:0000256" key="10">
    <source>
        <dbReference type="PIRSR" id="PIRSR000660-1"/>
    </source>
</evidence>
<feature type="compositionally biased region" description="Polar residues" evidence="13">
    <location>
        <begin position="223"/>
        <end position="243"/>
    </location>
</feature>
<proteinExistence type="inferred from homology"/>
<evidence type="ECO:0000256" key="4">
    <source>
        <dbReference type="ARBA" id="ARBA00022741"/>
    </source>
</evidence>
<feature type="compositionally biased region" description="Acidic residues" evidence="13">
    <location>
        <begin position="805"/>
        <end position="814"/>
    </location>
</feature>
<evidence type="ECO:0000313" key="16">
    <source>
        <dbReference type="Proteomes" id="UP001318040"/>
    </source>
</evidence>
<feature type="region of interest" description="Disordered" evidence="13">
    <location>
        <begin position="789"/>
        <end position="857"/>
    </location>
</feature>
<dbReference type="PROSITE" id="PS50011">
    <property type="entry name" value="PROTEIN_KINASE_DOM"/>
    <property type="match status" value="2"/>
</dbReference>
<evidence type="ECO:0000256" key="8">
    <source>
        <dbReference type="ARBA" id="ARBA00047899"/>
    </source>
</evidence>
<evidence type="ECO:0000313" key="17">
    <source>
        <dbReference type="RefSeq" id="XP_032811616.1"/>
    </source>
</evidence>
<dbReference type="InterPro" id="IPR011009">
    <property type="entry name" value="Kinase-like_dom_sf"/>
</dbReference>
<dbReference type="InterPro" id="IPR036621">
    <property type="entry name" value="Anticodon-bd_dom_sf"/>
</dbReference>
<dbReference type="InterPro" id="IPR008271">
    <property type="entry name" value="Ser/Thr_kinase_AS"/>
</dbReference>
<evidence type="ECO:0000256" key="1">
    <source>
        <dbReference type="ARBA" id="ARBA00012513"/>
    </source>
</evidence>
<dbReference type="CDD" id="cd14046">
    <property type="entry name" value="STKc_EIF2AK4_GCN2_rpt2"/>
    <property type="match status" value="1"/>
</dbReference>
<comment type="catalytic activity">
    <reaction evidence="8">
        <text>L-threonyl-[protein] + ATP = O-phospho-L-threonyl-[protein] + ADP + H(+)</text>
        <dbReference type="Rhea" id="RHEA:46608"/>
        <dbReference type="Rhea" id="RHEA-COMP:11060"/>
        <dbReference type="Rhea" id="RHEA-COMP:11605"/>
        <dbReference type="ChEBI" id="CHEBI:15378"/>
        <dbReference type="ChEBI" id="CHEBI:30013"/>
        <dbReference type="ChEBI" id="CHEBI:30616"/>
        <dbReference type="ChEBI" id="CHEBI:61977"/>
        <dbReference type="ChEBI" id="CHEBI:456216"/>
        <dbReference type="EC" id="2.7.11.1"/>
    </reaction>
</comment>
<feature type="binding site" evidence="11 12">
    <location>
        <position position="649"/>
    </location>
    <ligand>
        <name>ATP</name>
        <dbReference type="ChEBI" id="CHEBI:30616"/>
    </ligand>
</feature>
<dbReference type="Gene3D" id="3.10.110.10">
    <property type="entry name" value="Ubiquitin Conjugating Enzyme"/>
    <property type="match status" value="1"/>
</dbReference>
<dbReference type="InterPro" id="IPR016255">
    <property type="entry name" value="Gcn2"/>
</dbReference>
<dbReference type="FunFam" id="1.10.510.10:FF:000338">
    <property type="entry name" value="Eukaryotic translation initiation factor 2-alpha kinase"/>
    <property type="match status" value="1"/>
</dbReference>
<dbReference type="FunFam" id="3.30.930.10:FF:000031">
    <property type="entry name" value="Eukaryotic translation initiation factor 2-alpha kinase 4"/>
    <property type="match status" value="1"/>
</dbReference>
<feature type="compositionally biased region" description="Basic and acidic residues" evidence="13">
    <location>
        <begin position="836"/>
        <end position="855"/>
    </location>
</feature>
<dbReference type="GO" id="GO:0005634">
    <property type="term" value="C:nucleus"/>
    <property type="evidence" value="ECO:0007669"/>
    <property type="project" value="TreeGrafter"/>
</dbReference>
<feature type="domain" description="Protein kinase" evidence="14">
    <location>
        <begin position="294"/>
        <end position="569"/>
    </location>
</feature>
<dbReference type="GO" id="GO:0005524">
    <property type="term" value="F:ATP binding"/>
    <property type="evidence" value="ECO:0007669"/>
    <property type="project" value="UniProtKB-UniRule"/>
</dbReference>
<feature type="region of interest" description="Disordered" evidence="13">
    <location>
        <begin position="1"/>
        <end position="31"/>
    </location>
</feature>
<feature type="active site" description="Proton acceptor" evidence="10">
    <location>
        <position position="921"/>
    </location>
</feature>
<keyword evidence="3" id="KW-0808">Transferase</keyword>
<evidence type="ECO:0000259" key="15">
    <source>
        <dbReference type="PROSITE" id="PS50908"/>
    </source>
</evidence>
<dbReference type="CDD" id="cd23823">
    <property type="entry name" value="RWD_GCN2"/>
    <property type="match status" value="1"/>
</dbReference>
<dbReference type="InterPro" id="IPR041715">
    <property type="entry name" value="HisRS-like_core"/>
</dbReference>
<keyword evidence="4 11" id="KW-0547">Nucleotide-binding</keyword>
<dbReference type="FunFam" id="3.10.110.10:FF:000057">
    <property type="entry name" value="eukaryotic translation initiation factor 2-alpha kinase 4"/>
    <property type="match status" value="1"/>
</dbReference>
<dbReference type="InterPro" id="IPR017441">
    <property type="entry name" value="Protein_kinase_ATP_BS"/>
</dbReference>
<keyword evidence="16" id="KW-1185">Reference proteome</keyword>
<dbReference type="SMART" id="SM00591">
    <property type="entry name" value="RWD"/>
    <property type="match status" value="1"/>
</dbReference>
<keyword evidence="2" id="KW-0723">Serine/threonine-protein kinase</keyword>
<evidence type="ECO:0000256" key="9">
    <source>
        <dbReference type="ARBA" id="ARBA00048679"/>
    </source>
</evidence>